<protein>
    <submittedName>
        <fullName evidence="4">U-box domain-containing protein 9-like</fullName>
    </submittedName>
</protein>
<dbReference type="Pfam" id="PF25598">
    <property type="entry name" value="ARM_PUB"/>
    <property type="match status" value="1"/>
</dbReference>
<dbReference type="RefSeq" id="XP_014496780.1">
    <property type="nucleotide sequence ID" value="XM_014641294.1"/>
</dbReference>
<dbReference type="InterPro" id="IPR016024">
    <property type="entry name" value="ARM-type_fold"/>
</dbReference>
<keyword evidence="3" id="KW-1185">Reference proteome</keyword>
<proteinExistence type="predicted"/>
<dbReference type="Proteomes" id="UP000087766">
    <property type="component" value="Chromosome 4"/>
</dbReference>
<evidence type="ECO:0000259" key="2">
    <source>
        <dbReference type="Pfam" id="PF25598"/>
    </source>
</evidence>
<dbReference type="AlphaFoldDB" id="A0A1S3TSR1"/>
<dbReference type="GeneID" id="106758363"/>
<keyword evidence="1" id="KW-0833">Ubl conjugation pathway</keyword>
<feature type="domain" description="U-box" evidence="2">
    <location>
        <begin position="73"/>
        <end position="257"/>
    </location>
</feature>
<dbReference type="Gene3D" id="3.30.40.10">
    <property type="entry name" value="Zinc/RING finger domain, C3HC4 (zinc finger)"/>
    <property type="match status" value="1"/>
</dbReference>
<dbReference type="PANTHER" id="PTHR23315">
    <property type="entry name" value="U BOX DOMAIN-CONTAINING"/>
    <property type="match status" value="1"/>
</dbReference>
<evidence type="ECO:0000256" key="1">
    <source>
        <dbReference type="ARBA" id="ARBA00022786"/>
    </source>
</evidence>
<accession>A0A1S3TSR1</accession>
<evidence type="ECO:0000313" key="4">
    <source>
        <dbReference type="RefSeq" id="XP_014496780.1"/>
    </source>
</evidence>
<name>A0A1S3TSR1_VIGRR</name>
<dbReference type="InterPro" id="IPR011989">
    <property type="entry name" value="ARM-like"/>
</dbReference>
<dbReference type="SUPFAM" id="SSF57850">
    <property type="entry name" value="RING/U-box"/>
    <property type="match status" value="1"/>
</dbReference>
<dbReference type="InterPro" id="IPR058678">
    <property type="entry name" value="ARM_PUB"/>
</dbReference>
<evidence type="ECO:0000313" key="3">
    <source>
        <dbReference type="Proteomes" id="UP000087766"/>
    </source>
</evidence>
<reference evidence="4" key="2">
    <citation type="submission" date="2025-08" db="UniProtKB">
        <authorList>
            <consortium name="RefSeq"/>
        </authorList>
    </citation>
    <scope>IDENTIFICATION</scope>
    <source>
        <tissue evidence="4">Leaf</tissue>
    </source>
</reference>
<reference evidence="3" key="1">
    <citation type="journal article" date="2014" name="Nat. Commun.">
        <title>Genome sequence of mungbean and insights into evolution within Vigna species.</title>
        <authorList>
            <person name="Kang Y.J."/>
            <person name="Kim S.K."/>
            <person name="Kim M.Y."/>
            <person name="Lestari P."/>
            <person name="Kim K.H."/>
            <person name="Ha B.K."/>
            <person name="Jun T.H."/>
            <person name="Hwang W.J."/>
            <person name="Lee T."/>
            <person name="Lee J."/>
            <person name="Shim S."/>
            <person name="Yoon M.Y."/>
            <person name="Jang Y.E."/>
            <person name="Han K.S."/>
            <person name="Taeprayoon P."/>
            <person name="Yoon N."/>
            <person name="Somta P."/>
            <person name="Tanya P."/>
            <person name="Kim K.S."/>
            <person name="Gwag J.G."/>
            <person name="Moon J.K."/>
            <person name="Lee Y.H."/>
            <person name="Park B.S."/>
            <person name="Bombarely A."/>
            <person name="Doyle J.J."/>
            <person name="Jackson S.A."/>
            <person name="Schafleitner R."/>
            <person name="Srinives P."/>
            <person name="Varshney R.K."/>
            <person name="Lee S.H."/>
        </authorList>
    </citation>
    <scope>NUCLEOTIDE SEQUENCE [LARGE SCALE GENOMIC DNA]</scope>
    <source>
        <strain evidence="3">cv. VC1973A</strain>
    </source>
</reference>
<dbReference type="SUPFAM" id="SSF48371">
    <property type="entry name" value="ARM repeat"/>
    <property type="match status" value="1"/>
</dbReference>
<dbReference type="Gene3D" id="1.25.10.10">
    <property type="entry name" value="Leucine-rich Repeat Variant"/>
    <property type="match status" value="1"/>
</dbReference>
<dbReference type="InterPro" id="IPR013083">
    <property type="entry name" value="Znf_RING/FYVE/PHD"/>
</dbReference>
<dbReference type="PANTHER" id="PTHR23315:SF335">
    <property type="entry name" value="RING-TYPE E3 UBIQUITIN TRANSFERASE"/>
    <property type="match status" value="1"/>
</dbReference>
<gene>
    <name evidence="4" type="primary">LOC106758363</name>
</gene>
<organism evidence="3 4">
    <name type="scientific">Vigna radiata var. radiata</name>
    <name type="common">Mung bean</name>
    <name type="synonym">Phaseolus aureus</name>
    <dbReference type="NCBI Taxonomy" id="3916"/>
    <lineage>
        <taxon>Eukaryota</taxon>
        <taxon>Viridiplantae</taxon>
        <taxon>Streptophyta</taxon>
        <taxon>Embryophyta</taxon>
        <taxon>Tracheophyta</taxon>
        <taxon>Spermatophyta</taxon>
        <taxon>Magnoliopsida</taxon>
        <taxon>eudicotyledons</taxon>
        <taxon>Gunneridae</taxon>
        <taxon>Pentapetalae</taxon>
        <taxon>rosids</taxon>
        <taxon>fabids</taxon>
        <taxon>Fabales</taxon>
        <taxon>Fabaceae</taxon>
        <taxon>Papilionoideae</taxon>
        <taxon>50 kb inversion clade</taxon>
        <taxon>NPAAA clade</taxon>
        <taxon>indigoferoid/millettioid clade</taxon>
        <taxon>Phaseoleae</taxon>
        <taxon>Vigna</taxon>
    </lineage>
</organism>
<sequence length="334" mass="37338">MVVLQSFDRGVIQGWWDDIQKRYPETYEVFKHCVLVPHFLLQNQISDWCKLNGVDLPTTHEEELTKETRNSIIALLMKLSLSTPEQKGALKELCQLAQRSSGVRTLFGKIQMIENLMHPLSSVSLADTEFRNDLLLLLQHLSVLDKNKIFLGENEKIMVFLVDSLKSCSAQVRIKAAGTLASFACLDSNKHIIGNSGAIKFLVSLLKEEDQLGLKTAGSAIYKLCFLHENIVRTVQEGAVEIILDLSAIGFSFPTRATLQELKYGSVTSIDEELVESDGNELQNVRKAEGVYVVSSEDGSSHMVAVTASFFESGYEDGLRLFGKHMVALYDFRE</sequence>
<dbReference type="KEGG" id="vra:106758363"/>
<dbReference type="OrthoDB" id="1685727at2759"/>